<keyword evidence="2" id="KW-1185">Reference proteome</keyword>
<dbReference type="KEGG" id="tpie:A7C91_05335"/>
<evidence type="ECO:0000313" key="1">
    <source>
        <dbReference type="EMBL" id="ANF22654.1"/>
    </source>
</evidence>
<dbReference type="AlphaFoldDB" id="A0A172WGT4"/>
<gene>
    <name evidence="1" type="ORF">A7C91_05335</name>
</gene>
<dbReference type="EMBL" id="CP015520">
    <property type="protein sequence ID" value="ANF22654.1"/>
    <property type="molecule type" value="Genomic_DNA"/>
</dbReference>
<proteinExistence type="predicted"/>
<dbReference type="STRING" id="1712654.A7C91_05335"/>
<evidence type="ECO:0000313" key="2">
    <source>
        <dbReference type="Proteomes" id="UP000076969"/>
    </source>
</evidence>
<name>A0A172WGT4_9EURY</name>
<accession>A0A172WGT4</accession>
<sequence>MFGRLNLWEASWEEDELTKKLREGYLTALQELDDGKLETTIPRAFEYVRKLYPVNKERAFNVYHFINTLMEEGTPMILAGKFNVVEVFARADRKEEPRDETKKRLFEIYNLLKRFINYTDERIRDIPAMLFGLGKTV</sequence>
<dbReference type="RefSeq" id="WP_068665555.1">
    <property type="nucleotide sequence ID" value="NZ_CP015520.1"/>
</dbReference>
<protein>
    <submittedName>
        <fullName evidence="1">Uncharacterized protein</fullName>
    </submittedName>
</protein>
<dbReference type="OrthoDB" id="97369at2157"/>
<reference evidence="2" key="1">
    <citation type="journal article" date="2016" name="Syst. Appl. Microbiol.">
        <title>Thermococcus piezophilus sp. nov., a novel hyperthermophilic and piezophilic archaeon with a broad pressure range for growth, isolated from a deepest hydrothermal vent at the Mid-Cayman Rise.</title>
        <authorList>
            <person name="Dalmasso C."/>
            <person name="Oger P."/>
            <person name="Selva G."/>
            <person name="Courtine D."/>
            <person name="L'Haridon S."/>
            <person name="Garlaschelli A."/>
            <person name="Roussel E."/>
            <person name="Miyazaki J."/>
            <person name="Reveillaud J."/>
            <person name="Jebbar M."/>
            <person name="Takai K."/>
            <person name="Maignien L."/>
            <person name="Alain K."/>
        </authorList>
    </citation>
    <scope>NUCLEOTIDE SEQUENCE [LARGE SCALE GENOMIC DNA]</scope>
    <source>
        <strain evidence="2">CDGS</strain>
    </source>
</reference>
<dbReference type="GeneID" id="28495595"/>
<dbReference type="Proteomes" id="UP000076969">
    <property type="component" value="Chromosome"/>
</dbReference>
<organism evidence="1 2">
    <name type="scientific">Thermococcus piezophilus</name>
    <dbReference type="NCBI Taxonomy" id="1712654"/>
    <lineage>
        <taxon>Archaea</taxon>
        <taxon>Methanobacteriati</taxon>
        <taxon>Methanobacteriota</taxon>
        <taxon>Thermococci</taxon>
        <taxon>Thermococcales</taxon>
        <taxon>Thermococcaceae</taxon>
        <taxon>Thermococcus</taxon>
    </lineage>
</organism>